<dbReference type="AlphaFoldDB" id="I0Z2X3"/>
<evidence type="ECO:0000313" key="3">
    <source>
        <dbReference type="Proteomes" id="UP000007264"/>
    </source>
</evidence>
<evidence type="ECO:0000313" key="2">
    <source>
        <dbReference type="EMBL" id="EIE24992.1"/>
    </source>
</evidence>
<dbReference type="EMBL" id="AGSI01000004">
    <property type="protein sequence ID" value="EIE24992.1"/>
    <property type="molecule type" value="Genomic_DNA"/>
</dbReference>
<dbReference type="RefSeq" id="XP_005649536.1">
    <property type="nucleotide sequence ID" value="XM_005649479.1"/>
</dbReference>
<proteinExistence type="predicted"/>
<evidence type="ECO:0000256" key="1">
    <source>
        <dbReference type="SAM" id="MobiDB-lite"/>
    </source>
</evidence>
<feature type="region of interest" description="Disordered" evidence="1">
    <location>
        <begin position="45"/>
        <end position="64"/>
    </location>
</feature>
<dbReference type="KEGG" id="csl:COCSUDRAFT_32532"/>
<accession>I0Z2X3</accession>
<comment type="caution">
    <text evidence="2">The sequence shown here is derived from an EMBL/GenBank/DDBJ whole genome shotgun (WGS) entry which is preliminary data.</text>
</comment>
<keyword evidence="3" id="KW-1185">Reference proteome</keyword>
<sequence>MLGHETIDRVACICRRSLCRLSDSEALHVGGPHRGDHAVTIHSIEQPGRQESSEGEEFAHIQIP</sequence>
<dbReference type="GeneID" id="17042993"/>
<organism evidence="2 3">
    <name type="scientific">Coccomyxa subellipsoidea (strain C-169)</name>
    <name type="common">Green microalga</name>
    <dbReference type="NCBI Taxonomy" id="574566"/>
    <lineage>
        <taxon>Eukaryota</taxon>
        <taxon>Viridiplantae</taxon>
        <taxon>Chlorophyta</taxon>
        <taxon>core chlorophytes</taxon>
        <taxon>Trebouxiophyceae</taxon>
        <taxon>Trebouxiophyceae incertae sedis</taxon>
        <taxon>Coccomyxaceae</taxon>
        <taxon>Coccomyxa</taxon>
        <taxon>Coccomyxa subellipsoidea</taxon>
    </lineage>
</organism>
<gene>
    <name evidence="2" type="ORF">COCSUDRAFT_32532</name>
</gene>
<dbReference type="Proteomes" id="UP000007264">
    <property type="component" value="Unassembled WGS sequence"/>
</dbReference>
<reference evidence="2 3" key="1">
    <citation type="journal article" date="2012" name="Genome Biol.">
        <title>The genome of the polar eukaryotic microalga coccomyxa subellipsoidea reveals traits of cold adaptation.</title>
        <authorList>
            <person name="Blanc G."/>
            <person name="Agarkova I."/>
            <person name="Grimwood J."/>
            <person name="Kuo A."/>
            <person name="Brueggeman A."/>
            <person name="Dunigan D."/>
            <person name="Gurnon J."/>
            <person name="Ladunga I."/>
            <person name="Lindquist E."/>
            <person name="Lucas S."/>
            <person name="Pangilinan J."/>
            <person name="Proschold T."/>
            <person name="Salamov A."/>
            <person name="Schmutz J."/>
            <person name="Weeks D."/>
            <person name="Yamada T."/>
            <person name="Claverie J.M."/>
            <person name="Grigoriev I."/>
            <person name="Van Etten J."/>
            <person name="Lomsadze A."/>
            <person name="Borodovsky M."/>
        </authorList>
    </citation>
    <scope>NUCLEOTIDE SEQUENCE [LARGE SCALE GENOMIC DNA]</scope>
    <source>
        <strain evidence="2 3">C-169</strain>
    </source>
</reference>
<protein>
    <submittedName>
        <fullName evidence="2">Uncharacterized protein</fullName>
    </submittedName>
</protein>
<name>I0Z2X3_COCSC</name>